<accession>A0A0D5YQH3</accession>
<feature type="transmembrane region" description="Helical" evidence="1">
    <location>
        <begin position="6"/>
        <end position="26"/>
    </location>
</feature>
<keyword evidence="1" id="KW-0472">Membrane</keyword>
<dbReference type="HOGENOM" id="CLU_199073_0_0_10"/>
<dbReference type="STRING" id="516051.VC82_495"/>
<feature type="transmembrane region" description="Helical" evidence="1">
    <location>
        <begin position="38"/>
        <end position="60"/>
    </location>
</feature>
<dbReference type="EMBL" id="CP011071">
    <property type="protein sequence ID" value="AKA34174.1"/>
    <property type="molecule type" value="Genomic_DNA"/>
</dbReference>
<keyword evidence="3" id="KW-1185">Reference proteome</keyword>
<keyword evidence="1" id="KW-1133">Transmembrane helix</keyword>
<evidence type="ECO:0000313" key="2">
    <source>
        <dbReference type="EMBL" id="AKA34174.1"/>
    </source>
</evidence>
<dbReference type="AlphaFoldDB" id="A0A0D5YQH3"/>
<proteinExistence type="predicted"/>
<sequence>MFSTGQLIFAGLFLVCFVFIIIKAYGKDRPLHKKNYKGIQWIIAYFMIFILFLFLVKYFMKN</sequence>
<evidence type="ECO:0000256" key="1">
    <source>
        <dbReference type="SAM" id="Phobius"/>
    </source>
</evidence>
<name>A0A0D5YQH3_9FLAO</name>
<protein>
    <submittedName>
        <fullName evidence="2">Membrane protein</fullName>
    </submittedName>
</protein>
<keyword evidence="1" id="KW-0812">Transmembrane</keyword>
<gene>
    <name evidence="2" type="ORF">VC82_495</name>
</gene>
<reference evidence="2 3" key="1">
    <citation type="submission" date="2015-03" db="EMBL/GenBank/DDBJ databases">
        <title>Complete genome sequence of Muricauda lutaonensis CC-HSB-11T, isolated from a coastal hot spring.</title>
        <authorList>
            <person name="Kim K.M."/>
        </authorList>
    </citation>
    <scope>NUCLEOTIDE SEQUENCE [LARGE SCALE GENOMIC DNA]</scope>
    <source>
        <strain evidence="2 3">CC-HSB-11</strain>
    </source>
</reference>
<dbReference type="Proteomes" id="UP000032726">
    <property type="component" value="Chromosome"/>
</dbReference>
<evidence type="ECO:0000313" key="3">
    <source>
        <dbReference type="Proteomes" id="UP000032726"/>
    </source>
</evidence>
<dbReference type="KEGG" id="mlt:VC82_495"/>
<organism evidence="2 3">
    <name type="scientific">Flagellimonas lutaonensis</name>
    <dbReference type="NCBI Taxonomy" id="516051"/>
    <lineage>
        <taxon>Bacteria</taxon>
        <taxon>Pseudomonadati</taxon>
        <taxon>Bacteroidota</taxon>
        <taxon>Flavobacteriia</taxon>
        <taxon>Flavobacteriales</taxon>
        <taxon>Flavobacteriaceae</taxon>
        <taxon>Flagellimonas</taxon>
    </lineage>
</organism>